<evidence type="ECO:0000256" key="3">
    <source>
        <dbReference type="ARBA" id="ARBA00022691"/>
    </source>
</evidence>
<sequence>MAVRKAKKAKSLAHGRPPVVRKPAASLSSTATRTLIRSHHQLQKAHAAALKRHDQSTAEAVRLQIEKQGGLQSYQQASIKGQSLDRGGDSSKVLMGWLASPEAKQHLGADRLKMLEVGALSKSNSCSRSGLLDVTRIDLHSQDESILQQDFMERPLPSSSDEKFDVISLSLVLNYVPDAIGRGEMLRRTCAFLREFDVECSPGDADAEAVFPCLFLVLPAPCITNSRYLDARRLANIMSALGYRLSKSKLSAKLTYSLWTYNAEAGPSKEKFEKIEVHPGRTRNDFSIILRPEEQG</sequence>
<evidence type="ECO:0000256" key="5">
    <source>
        <dbReference type="SAM" id="MobiDB-lite"/>
    </source>
</evidence>
<evidence type="ECO:0000256" key="1">
    <source>
        <dbReference type="ARBA" id="ARBA00022603"/>
    </source>
</evidence>
<keyword evidence="3 4" id="KW-0949">S-adenosyl-L-methionine</keyword>
<keyword evidence="8" id="KW-1185">Reference proteome</keyword>
<evidence type="ECO:0000256" key="2">
    <source>
        <dbReference type="ARBA" id="ARBA00022679"/>
    </source>
</evidence>
<comment type="subcellular location">
    <subcellularLocation>
        <location evidence="4">Nucleus</location>
        <location evidence="4">Nucleolus</location>
    </subcellularLocation>
</comment>
<evidence type="ECO:0000313" key="7">
    <source>
        <dbReference type="EMBL" id="TKA63231.1"/>
    </source>
</evidence>
<evidence type="ECO:0000313" key="8">
    <source>
        <dbReference type="Proteomes" id="UP000308768"/>
    </source>
</evidence>
<comment type="similarity">
    <text evidence="4">Belongs to the BMT2 family.</text>
</comment>
<evidence type="ECO:0000313" key="6">
    <source>
        <dbReference type="EMBL" id="TKA62702.1"/>
    </source>
</evidence>
<feature type="binding site" evidence="4">
    <location>
        <position position="118"/>
    </location>
    <ligand>
        <name>S-adenosyl-L-methionine</name>
        <dbReference type="ChEBI" id="CHEBI:59789"/>
    </ligand>
</feature>
<keyword evidence="2 4" id="KW-0808">Transferase</keyword>
<reference evidence="7 8" key="1">
    <citation type="submission" date="2017-03" db="EMBL/GenBank/DDBJ databases">
        <title>Genomes of endolithic fungi from Antarctica.</title>
        <authorList>
            <person name="Coleine C."/>
            <person name="Masonjones S."/>
            <person name="Stajich J.E."/>
        </authorList>
    </citation>
    <scope>NUCLEOTIDE SEQUENCE [LARGE SCALE GENOMIC DNA]</scope>
    <source>
        <strain evidence="7 8">CCFEE 5187</strain>
    </source>
</reference>
<feature type="binding site" evidence="4">
    <location>
        <position position="138"/>
    </location>
    <ligand>
        <name>S-adenosyl-L-methionine</name>
        <dbReference type="ChEBI" id="CHEBI:59789"/>
    </ligand>
</feature>
<comment type="function">
    <text evidence="4">S-adenosyl-L-methionine-dependent methyltransferase that specifically methylates the N(1) position of an adenine present in helix 65 in 25S rRNA.</text>
</comment>
<protein>
    <recommendedName>
        <fullName evidence="4">25S rRNA adenine-N(1) methyltransferase</fullName>
        <ecNumber evidence="4">2.1.1.-</ecNumber>
    </recommendedName>
</protein>
<dbReference type="InterPro" id="IPR029063">
    <property type="entry name" value="SAM-dependent_MTases_sf"/>
</dbReference>
<dbReference type="GO" id="GO:0016433">
    <property type="term" value="F:rRNA (adenine) methyltransferase activity"/>
    <property type="evidence" value="ECO:0007669"/>
    <property type="project" value="UniProtKB-UniRule"/>
</dbReference>
<accession>A0A4U0WK48</accession>
<proteinExistence type="inferred from homology"/>
<dbReference type="EC" id="2.1.1.-" evidence="4"/>
<dbReference type="AlphaFoldDB" id="A0A4U0WK48"/>
<organism evidence="7 8">
    <name type="scientific">Cryomyces minteri</name>
    <dbReference type="NCBI Taxonomy" id="331657"/>
    <lineage>
        <taxon>Eukaryota</taxon>
        <taxon>Fungi</taxon>
        <taxon>Dikarya</taxon>
        <taxon>Ascomycota</taxon>
        <taxon>Pezizomycotina</taxon>
        <taxon>Dothideomycetes</taxon>
        <taxon>Dothideomycetes incertae sedis</taxon>
        <taxon>Cryomyces</taxon>
    </lineage>
</organism>
<dbReference type="InterPro" id="IPR021867">
    <property type="entry name" value="Bmt2/SAMTOR"/>
</dbReference>
<dbReference type="PANTHER" id="PTHR21008">
    <property type="entry name" value="S-ADENOSYLMETHIONINE SENSOR UPSTREAM OF MTORC1-RELATED"/>
    <property type="match status" value="1"/>
</dbReference>
<dbReference type="EMBL" id="NAJN01001431">
    <property type="protein sequence ID" value="TKA63231.1"/>
    <property type="molecule type" value="Genomic_DNA"/>
</dbReference>
<keyword evidence="1 4" id="KW-0489">Methyltransferase</keyword>
<dbReference type="GO" id="GO:0005730">
    <property type="term" value="C:nucleolus"/>
    <property type="evidence" value="ECO:0007669"/>
    <property type="project" value="UniProtKB-SubCell"/>
</dbReference>
<dbReference type="SUPFAM" id="SSF53335">
    <property type="entry name" value="S-adenosyl-L-methionine-dependent methyltransferases"/>
    <property type="match status" value="1"/>
</dbReference>
<feature type="compositionally biased region" description="Basic residues" evidence="5">
    <location>
        <begin position="1"/>
        <end position="13"/>
    </location>
</feature>
<keyword evidence="4" id="KW-0539">Nucleus</keyword>
<dbReference type="Pfam" id="PF11968">
    <property type="entry name" value="Bmt2"/>
    <property type="match status" value="1"/>
</dbReference>
<name>A0A4U0WK48_9PEZI</name>
<gene>
    <name evidence="6" type="ORF">B0A49_08052</name>
    <name evidence="7" type="ORF">B0A49_08464</name>
</gene>
<dbReference type="PANTHER" id="PTHR21008:SF1">
    <property type="entry name" value="25S RRNA (ADENINE(2142)-N(1))-METHYLTRANSFERASE"/>
    <property type="match status" value="1"/>
</dbReference>
<dbReference type="OrthoDB" id="5954793at2759"/>
<comment type="caution">
    <text evidence="7">The sequence shown here is derived from an EMBL/GenBank/DDBJ whole genome shotgun (WGS) entry which is preliminary data.</text>
</comment>
<dbReference type="EMBL" id="NAJN01001518">
    <property type="protein sequence ID" value="TKA62702.1"/>
    <property type="molecule type" value="Genomic_DNA"/>
</dbReference>
<feature type="region of interest" description="Disordered" evidence="5">
    <location>
        <begin position="1"/>
        <end position="27"/>
    </location>
</feature>
<dbReference type="HAMAP" id="MF_03044">
    <property type="entry name" value="BMT2"/>
    <property type="match status" value="1"/>
</dbReference>
<dbReference type="STRING" id="331657.A0A4U0WK48"/>
<evidence type="ECO:0000256" key="4">
    <source>
        <dbReference type="HAMAP-Rule" id="MF_03044"/>
    </source>
</evidence>
<dbReference type="Proteomes" id="UP000308768">
    <property type="component" value="Unassembled WGS sequence"/>
</dbReference>